<comment type="caution">
    <text evidence="1">The sequence shown here is derived from an EMBL/GenBank/DDBJ whole genome shotgun (WGS) entry which is preliminary data.</text>
</comment>
<name>A0ACB0IRS6_TRIPR</name>
<proteinExistence type="predicted"/>
<dbReference type="Proteomes" id="UP001177021">
    <property type="component" value="Unassembled WGS sequence"/>
</dbReference>
<gene>
    <name evidence="1" type="ORF">MILVUS5_LOCUS5480</name>
</gene>
<sequence length="239" mass="26220">MVIPKFETVFEILRPTGCIIKFLAVYDQPNAFIQFNTLSSRYNHPVTQCMEIPAAMNLLREHIHLFDGIAIDIRLAELNGYEFIRFVKAENIDRDRSVCVTYDCNDAAVIANLENHVNNIVGGKCFITSLGTNEEPAPPTTPPRSCLRVSTSLGTTNDLPTPSTSLVQAMNDVTAFAAAPPVLTQIGGASQTQLDIPLETRVQVVPVDSIRVTTTSSRTLECDNAKDDIVSSSTKKKHI</sequence>
<organism evidence="1 2">
    <name type="scientific">Trifolium pratense</name>
    <name type="common">Red clover</name>
    <dbReference type="NCBI Taxonomy" id="57577"/>
    <lineage>
        <taxon>Eukaryota</taxon>
        <taxon>Viridiplantae</taxon>
        <taxon>Streptophyta</taxon>
        <taxon>Embryophyta</taxon>
        <taxon>Tracheophyta</taxon>
        <taxon>Spermatophyta</taxon>
        <taxon>Magnoliopsida</taxon>
        <taxon>eudicotyledons</taxon>
        <taxon>Gunneridae</taxon>
        <taxon>Pentapetalae</taxon>
        <taxon>rosids</taxon>
        <taxon>fabids</taxon>
        <taxon>Fabales</taxon>
        <taxon>Fabaceae</taxon>
        <taxon>Papilionoideae</taxon>
        <taxon>50 kb inversion clade</taxon>
        <taxon>NPAAA clade</taxon>
        <taxon>Hologalegina</taxon>
        <taxon>IRL clade</taxon>
        <taxon>Trifolieae</taxon>
        <taxon>Trifolium</taxon>
    </lineage>
</organism>
<reference evidence="1" key="1">
    <citation type="submission" date="2023-10" db="EMBL/GenBank/DDBJ databases">
        <authorList>
            <person name="Rodriguez Cubillos JULIANA M."/>
            <person name="De Vega J."/>
        </authorList>
    </citation>
    <scope>NUCLEOTIDE SEQUENCE</scope>
</reference>
<evidence type="ECO:0000313" key="2">
    <source>
        <dbReference type="Proteomes" id="UP001177021"/>
    </source>
</evidence>
<evidence type="ECO:0000313" key="1">
    <source>
        <dbReference type="EMBL" id="CAJ2634636.1"/>
    </source>
</evidence>
<accession>A0ACB0IRS6</accession>
<protein>
    <submittedName>
        <fullName evidence="1">Uncharacterized protein</fullName>
    </submittedName>
</protein>
<keyword evidence="2" id="KW-1185">Reference proteome</keyword>
<dbReference type="EMBL" id="CASHSV030000002">
    <property type="protein sequence ID" value="CAJ2634636.1"/>
    <property type="molecule type" value="Genomic_DNA"/>
</dbReference>